<feature type="compositionally biased region" description="Basic and acidic residues" evidence="1">
    <location>
        <begin position="144"/>
        <end position="155"/>
    </location>
</feature>
<feature type="compositionally biased region" description="Polar residues" evidence="1">
    <location>
        <begin position="115"/>
        <end position="142"/>
    </location>
</feature>
<dbReference type="AlphaFoldDB" id="C3YV16"/>
<dbReference type="EMBL" id="GG666555">
    <property type="protein sequence ID" value="EEN55879.1"/>
    <property type="molecule type" value="Genomic_DNA"/>
</dbReference>
<evidence type="ECO:0000313" key="2">
    <source>
        <dbReference type="EMBL" id="EEN55879.1"/>
    </source>
</evidence>
<feature type="compositionally biased region" description="Basic and acidic residues" evidence="1">
    <location>
        <begin position="38"/>
        <end position="49"/>
    </location>
</feature>
<feature type="compositionally biased region" description="Polar residues" evidence="1">
    <location>
        <begin position="53"/>
        <end position="78"/>
    </location>
</feature>
<accession>C3YV16</accession>
<protein>
    <submittedName>
        <fullName evidence="2">Uncharacterized protein</fullName>
    </submittedName>
</protein>
<feature type="region of interest" description="Disordered" evidence="1">
    <location>
        <begin position="1"/>
        <end position="280"/>
    </location>
</feature>
<feature type="compositionally biased region" description="Basic and acidic residues" evidence="1">
    <location>
        <begin position="100"/>
        <end position="113"/>
    </location>
</feature>
<feature type="compositionally biased region" description="Basic and acidic residues" evidence="1">
    <location>
        <begin position="186"/>
        <end position="197"/>
    </location>
</feature>
<evidence type="ECO:0000256" key="1">
    <source>
        <dbReference type="SAM" id="MobiDB-lite"/>
    </source>
</evidence>
<name>C3YV16_BRAFL</name>
<gene>
    <name evidence="2" type="ORF">BRAFLDRAFT_95557</name>
</gene>
<dbReference type="InParanoid" id="C3YV16"/>
<proteinExistence type="predicted"/>
<reference evidence="2" key="1">
    <citation type="journal article" date="2008" name="Nature">
        <title>The amphioxus genome and the evolution of the chordate karyotype.</title>
        <authorList>
            <consortium name="US DOE Joint Genome Institute (JGI-PGF)"/>
            <person name="Putnam N.H."/>
            <person name="Butts T."/>
            <person name="Ferrier D.E.K."/>
            <person name="Furlong R.F."/>
            <person name="Hellsten U."/>
            <person name="Kawashima T."/>
            <person name="Robinson-Rechavi M."/>
            <person name="Shoguchi E."/>
            <person name="Terry A."/>
            <person name="Yu J.-K."/>
            <person name="Benito-Gutierrez E.L."/>
            <person name="Dubchak I."/>
            <person name="Garcia-Fernandez J."/>
            <person name="Gibson-Brown J.J."/>
            <person name="Grigoriev I.V."/>
            <person name="Horton A.C."/>
            <person name="de Jong P.J."/>
            <person name="Jurka J."/>
            <person name="Kapitonov V.V."/>
            <person name="Kohara Y."/>
            <person name="Kuroki Y."/>
            <person name="Lindquist E."/>
            <person name="Lucas S."/>
            <person name="Osoegawa K."/>
            <person name="Pennacchio L.A."/>
            <person name="Salamov A.A."/>
            <person name="Satou Y."/>
            <person name="Sauka-Spengler T."/>
            <person name="Schmutz J."/>
            <person name="Shin-I T."/>
            <person name="Toyoda A."/>
            <person name="Bronner-Fraser M."/>
            <person name="Fujiyama A."/>
            <person name="Holland L.Z."/>
            <person name="Holland P.W.H."/>
            <person name="Satoh N."/>
            <person name="Rokhsar D.S."/>
        </authorList>
    </citation>
    <scope>NUCLEOTIDE SEQUENCE [LARGE SCALE GENOMIC DNA]</scope>
    <source>
        <strain evidence="2">S238N-H82</strain>
        <tissue evidence="2">Testes</tissue>
    </source>
</reference>
<feature type="compositionally biased region" description="Polar residues" evidence="1">
    <location>
        <begin position="159"/>
        <end position="184"/>
    </location>
</feature>
<feature type="compositionally biased region" description="Basic and acidic residues" evidence="1">
    <location>
        <begin position="206"/>
        <end position="219"/>
    </location>
</feature>
<feature type="compositionally biased region" description="Basic and acidic residues" evidence="1">
    <location>
        <begin position="80"/>
        <end position="91"/>
    </location>
</feature>
<sequence length="280" mass="31071">MTSSRLQSRTAPQSSHLGGTTTARGLRKVQNSYPELTSGRHNESKRTEESPEQLPSSHLGGTTTARGLRKVQNSSPELTSGRHNDSKRTEESPEQLPRAHIWEAQRQQEDRGKSRTATQSSHLGGTTTARGLRKVQNSSPELTSGRHNESKRTEESPEQLPSSHLGGTTTARGLRKVQNSSPELTSGRHNDSKRTEESPEQLPRAHIWEAQRQQEDRGKSRTATQNSHLGGTTTARGLRKVQNSSPELTSGRHNESKRTEESPEQLPRAHIWEAQQQQGD</sequence>
<feature type="compositionally biased region" description="Polar residues" evidence="1">
    <location>
        <begin position="1"/>
        <end position="35"/>
    </location>
</feature>
<organism>
    <name type="scientific">Branchiostoma floridae</name>
    <name type="common">Florida lancelet</name>
    <name type="synonym">Amphioxus</name>
    <dbReference type="NCBI Taxonomy" id="7739"/>
    <lineage>
        <taxon>Eukaryota</taxon>
        <taxon>Metazoa</taxon>
        <taxon>Chordata</taxon>
        <taxon>Cephalochordata</taxon>
        <taxon>Leptocardii</taxon>
        <taxon>Amphioxiformes</taxon>
        <taxon>Branchiostomatidae</taxon>
        <taxon>Branchiostoma</taxon>
    </lineage>
</organism>
<feature type="compositionally biased region" description="Basic and acidic residues" evidence="1">
    <location>
        <begin position="250"/>
        <end position="261"/>
    </location>
</feature>
<feature type="compositionally biased region" description="Polar residues" evidence="1">
    <location>
        <begin position="221"/>
        <end position="248"/>
    </location>
</feature>